<evidence type="ECO:0000256" key="1">
    <source>
        <dbReference type="ARBA" id="ARBA00010333"/>
    </source>
</evidence>
<feature type="region of interest" description="Disordered" evidence="5">
    <location>
        <begin position="272"/>
        <end position="297"/>
    </location>
</feature>
<dbReference type="SUPFAM" id="SSF53850">
    <property type="entry name" value="Periplasmic binding protein-like II"/>
    <property type="match status" value="1"/>
</dbReference>
<evidence type="ECO:0000256" key="2">
    <source>
        <dbReference type="ARBA" id="ARBA00022448"/>
    </source>
</evidence>
<evidence type="ECO:0000259" key="7">
    <source>
        <dbReference type="SMART" id="SM00062"/>
    </source>
</evidence>
<sequence>MLRTKLLTLSAVTAAAALSLTACAPSSSQGGGGDAAGSSSAGEATSSGSGESLRIGIKFDQPGLGYREGSAQPTGFDTDVARYVADKLGVAEKDIEWVQTPSANRENALENGEVDMIFATYSITDARKERVDFAGPYFVAGQDLLVRADDTAITGPESLDGKNLCSVTGSTSAQKIKDQFASGVNLVEQGGYAECVTYLESGQVDAVTTDDIILAGLAAADANKGKFKVVGNTFTTERYGVGLPKDSERCEDINEAIKEMKDSGEWKKALESNTEGTGYTYDETLNSGEDAEFEPCA</sequence>
<dbReference type="EMBL" id="JALXKZ020000005">
    <property type="protein sequence ID" value="MCV7628483.1"/>
    <property type="molecule type" value="Genomic_DNA"/>
</dbReference>
<evidence type="ECO:0000256" key="3">
    <source>
        <dbReference type="ARBA" id="ARBA00022729"/>
    </source>
</evidence>
<feature type="compositionally biased region" description="Polar residues" evidence="5">
    <location>
        <begin position="272"/>
        <end position="287"/>
    </location>
</feature>
<gene>
    <name evidence="8" type="ORF">M3A82_003875</name>
</gene>
<evidence type="ECO:0000256" key="5">
    <source>
        <dbReference type="SAM" id="MobiDB-lite"/>
    </source>
</evidence>
<comment type="similarity">
    <text evidence="1 4">Belongs to the bacterial solute-binding protein 3 family.</text>
</comment>
<dbReference type="GO" id="GO:0030288">
    <property type="term" value="C:outer membrane-bounded periplasmic space"/>
    <property type="evidence" value="ECO:0007669"/>
    <property type="project" value="TreeGrafter"/>
</dbReference>
<dbReference type="InterPro" id="IPR051455">
    <property type="entry name" value="Bact_solute-bind_prot3"/>
</dbReference>
<dbReference type="InterPro" id="IPR001638">
    <property type="entry name" value="Solute-binding_3/MltF_N"/>
</dbReference>
<dbReference type="PROSITE" id="PS01039">
    <property type="entry name" value="SBP_BACTERIAL_3"/>
    <property type="match status" value="1"/>
</dbReference>
<dbReference type="RefSeq" id="WP_049158831.1">
    <property type="nucleotide sequence ID" value="NZ_CP082331.1"/>
</dbReference>
<dbReference type="GO" id="GO:0005576">
    <property type="term" value="C:extracellular region"/>
    <property type="evidence" value="ECO:0007669"/>
    <property type="project" value="TreeGrafter"/>
</dbReference>
<keyword evidence="3 6" id="KW-0732">Signal</keyword>
<reference evidence="8" key="1">
    <citation type="submission" date="2023-06" db="EMBL/GenBank/DDBJ databases">
        <title>lsaBGC provides a comprehensive framework for evolutionary analysis of biosynthetic gene clusters within focal taxa.</title>
        <authorList>
            <person name="Salamzade R."/>
            <person name="Sandstrom S."/>
            <person name="Kalan L.R."/>
        </authorList>
    </citation>
    <scope>NUCLEOTIDE SEQUENCE</scope>
    <source>
        <strain evidence="8">P3-SID899</strain>
    </source>
</reference>
<dbReference type="InterPro" id="IPR018313">
    <property type="entry name" value="SBP_3_CS"/>
</dbReference>
<evidence type="ECO:0000313" key="9">
    <source>
        <dbReference type="Proteomes" id="UP001205867"/>
    </source>
</evidence>
<proteinExistence type="inferred from homology"/>
<feature type="compositionally biased region" description="Low complexity" evidence="5">
    <location>
        <begin position="36"/>
        <end position="52"/>
    </location>
</feature>
<dbReference type="AlphaFoldDB" id="A0AAP3AKN5"/>
<feature type="domain" description="Solute-binding protein family 3/N-terminal" evidence="7">
    <location>
        <begin position="52"/>
        <end position="288"/>
    </location>
</feature>
<dbReference type="Gene3D" id="3.40.190.10">
    <property type="entry name" value="Periplasmic binding protein-like II"/>
    <property type="match status" value="2"/>
</dbReference>
<feature type="region of interest" description="Disordered" evidence="5">
    <location>
        <begin position="24"/>
        <end position="54"/>
    </location>
</feature>
<evidence type="ECO:0000256" key="6">
    <source>
        <dbReference type="SAM" id="SignalP"/>
    </source>
</evidence>
<dbReference type="PROSITE" id="PS51257">
    <property type="entry name" value="PROKAR_LIPOPROTEIN"/>
    <property type="match status" value="1"/>
</dbReference>
<name>A0AAP3AKN5_MICLU</name>
<dbReference type="Pfam" id="PF00497">
    <property type="entry name" value="SBP_bac_3"/>
    <property type="match status" value="1"/>
</dbReference>
<feature type="chain" id="PRO_5042893816" evidence="6">
    <location>
        <begin position="25"/>
        <end position="297"/>
    </location>
</feature>
<dbReference type="GO" id="GO:0006865">
    <property type="term" value="P:amino acid transport"/>
    <property type="evidence" value="ECO:0007669"/>
    <property type="project" value="TreeGrafter"/>
</dbReference>
<keyword evidence="2" id="KW-0813">Transport</keyword>
<comment type="caution">
    <text evidence="8">The sequence shown here is derived from an EMBL/GenBank/DDBJ whole genome shotgun (WGS) entry which is preliminary data.</text>
</comment>
<dbReference type="CDD" id="cd13690">
    <property type="entry name" value="PBP2_GluB"/>
    <property type="match status" value="1"/>
</dbReference>
<feature type="signal peptide" evidence="6">
    <location>
        <begin position="1"/>
        <end position="24"/>
    </location>
</feature>
<accession>A0AAP3AKN5</accession>
<evidence type="ECO:0000313" key="8">
    <source>
        <dbReference type="EMBL" id="MCV7628483.1"/>
    </source>
</evidence>
<evidence type="ECO:0000256" key="4">
    <source>
        <dbReference type="RuleBase" id="RU003744"/>
    </source>
</evidence>
<dbReference type="PANTHER" id="PTHR30085">
    <property type="entry name" value="AMINO ACID ABC TRANSPORTER PERMEASE"/>
    <property type="match status" value="1"/>
</dbReference>
<dbReference type="SMART" id="SM00062">
    <property type="entry name" value="PBPb"/>
    <property type="match status" value="1"/>
</dbReference>
<dbReference type="Proteomes" id="UP001205867">
    <property type="component" value="Unassembled WGS sequence"/>
</dbReference>
<organism evidence="8 9">
    <name type="scientific">Micrococcus luteus</name>
    <name type="common">Micrococcus lysodeikticus</name>
    <dbReference type="NCBI Taxonomy" id="1270"/>
    <lineage>
        <taxon>Bacteria</taxon>
        <taxon>Bacillati</taxon>
        <taxon>Actinomycetota</taxon>
        <taxon>Actinomycetes</taxon>
        <taxon>Micrococcales</taxon>
        <taxon>Micrococcaceae</taxon>
        <taxon>Micrococcus</taxon>
    </lineage>
</organism>
<dbReference type="PANTHER" id="PTHR30085:SF6">
    <property type="entry name" value="ABC TRANSPORTER GLUTAMINE-BINDING PROTEIN GLNH"/>
    <property type="match status" value="1"/>
</dbReference>
<protein>
    <submittedName>
        <fullName evidence="8">Glutamate ABC transporter substrate-binding protein</fullName>
    </submittedName>
</protein>